<dbReference type="AlphaFoldDB" id="A0ABD2YGS1"/>
<evidence type="ECO:0000256" key="1">
    <source>
        <dbReference type="ARBA" id="ARBA00012513"/>
    </source>
</evidence>
<dbReference type="InterPro" id="IPR011009">
    <property type="entry name" value="Kinase-like_dom_sf"/>
</dbReference>
<evidence type="ECO:0000256" key="6">
    <source>
        <dbReference type="ARBA" id="ARBA00022840"/>
    </source>
</evidence>
<dbReference type="Proteomes" id="UP001630127">
    <property type="component" value="Unassembled WGS sequence"/>
</dbReference>
<dbReference type="Gene3D" id="3.30.200.20">
    <property type="entry name" value="Phosphorylase Kinase, domain 1"/>
    <property type="match status" value="1"/>
</dbReference>
<dbReference type="FunFam" id="3.30.200.20:FF:000162">
    <property type="entry name" value="Adenine nucleotide alpha hydrolase-like domain kinase"/>
    <property type="match status" value="1"/>
</dbReference>
<evidence type="ECO:0000256" key="5">
    <source>
        <dbReference type="ARBA" id="ARBA00022777"/>
    </source>
</evidence>
<feature type="domain" description="Protein kinase" evidence="10">
    <location>
        <begin position="391"/>
        <end position="681"/>
    </location>
</feature>
<evidence type="ECO:0000256" key="4">
    <source>
        <dbReference type="ARBA" id="ARBA00022741"/>
    </source>
</evidence>
<keyword evidence="12" id="KW-1185">Reference proteome</keyword>
<dbReference type="InterPro" id="IPR008266">
    <property type="entry name" value="Tyr_kinase_AS"/>
</dbReference>
<dbReference type="InterPro" id="IPR020635">
    <property type="entry name" value="Tyr_kinase_cat_dom"/>
</dbReference>
<accession>A0ABD2YGS1</accession>
<evidence type="ECO:0000313" key="12">
    <source>
        <dbReference type="Proteomes" id="UP001630127"/>
    </source>
</evidence>
<proteinExistence type="predicted"/>
<evidence type="ECO:0000313" key="11">
    <source>
        <dbReference type="EMBL" id="KAL3505239.1"/>
    </source>
</evidence>
<dbReference type="GO" id="GO:0004674">
    <property type="term" value="F:protein serine/threonine kinase activity"/>
    <property type="evidence" value="ECO:0007669"/>
    <property type="project" value="UniProtKB-KW"/>
</dbReference>
<keyword evidence="4" id="KW-0547">Nucleotide-binding</keyword>
<comment type="catalytic activity">
    <reaction evidence="7">
        <text>L-threonyl-[protein] + ATP = O-phospho-L-threonyl-[protein] + ADP + H(+)</text>
        <dbReference type="Rhea" id="RHEA:46608"/>
        <dbReference type="Rhea" id="RHEA-COMP:11060"/>
        <dbReference type="Rhea" id="RHEA-COMP:11605"/>
        <dbReference type="ChEBI" id="CHEBI:15378"/>
        <dbReference type="ChEBI" id="CHEBI:30013"/>
        <dbReference type="ChEBI" id="CHEBI:30616"/>
        <dbReference type="ChEBI" id="CHEBI:61977"/>
        <dbReference type="ChEBI" id="CHEBI:456216"/>
        <dbReference type="EC" id="2.7.11.1"/>
    </reaction>
</comment>
<dbReference type="PROSITE" id="PS50011">
    <property type="entry name" value="PROTEIN_KINASE_DOM"/>
    <property type="match status" value="1"/>
</dbReference>
<dbReference type="PANTHER" id="PTHR47989">
    <property type="entry name" value="OS01G0750732 PROTEIN"/>
    <property type="match status" value="1"/>
</dbReference>
<evidence type="ECO:0000256" key="3">
    <source>
        <dbReference type="ARBA" id="ARBA00022679"/>
    </source>
</evidence>
<dbReference type="EMBL" id="JBJUIK010000014">
    <property type="protein sequence ID" value="KAL3505239.1"/>
    <property type="molecule type" value="Genomic_DNA"/>
</dbReference>
<feature type="compositionally biased region" description="Low complexity" evidence="9">
    <location>
        <begin position="191"/>
        <end position="208"/>
    </location>
</feature>
<keyword evidence="3" id="KW-0808">Transferase</keyword>
<dbReference type="Gene3D" id="1.10.510.10">
    <property type="entry name" value="Transferase(Phosphotransferase) domain 1"/>
    <property type="match status" value="1"/>
</dbReference>
<dbReference type="FunFam" id="1.10.510.10:FF:001023">
    <property type="entry name" value="Os07g0541700 protein"/>
    <property type="match status" value="1"/>
</dbReference>
<feature type="region of interest" description="Disordered" evidence="9">
    <location>
        <begin position="183"/>
        <end position="216"/>
    </location>
</feature>
<dbReference type="SUPFAM" id="SSF56112">
    <property type="entry name" value="Protein kinase-like (PK-like)"/>
    <property type="match status" value="1"/>
</dbReference>
<keyword evidence="2" id="KW-0723">Serine/threonine-protein kinase</keyword>
<name>A0ABD2YGS1_9GENT</name>
<dbReference type="PROSITE" id="PS00109">
    <property type="entry name" value="PROTEIN_KINASE_TYR"/>
    <property type="match status" value="1"/>
</dbReference>
<evidence type="ECO:0000256" key="8">
    <source>
        <dbReference type="ARBA" id="ARBA00048679"/>
    </source>
</evidence>
<dbReference type="InterPro" id="IPR000719">
    <property type="entry name" value="Prot_kinase_dom"/>
</dbReference>
<evidence type="ECO:0000256" key="2">
    <source>
        <dbReference type="ARBA" id="ARBA00022527"/>
    </source>
</evidence>
<organism evidence="11 12">
    <name type="scientific">Cinchona calisaya</name>
    <dbReference type="NCBI Taxonomy" id="153742"/>
    <lineage>
        <taxon>Eukaryota</taxon>
        <taxon>Viridiplantae</taxon>
        <taxon>Streptophyta</taxon>
        <taxon>Embryophyta</taxon>
        <taxon>Tracheophyta</taxon>
        <taxon>Spermatophyta</taxon>
        <taxon>Magnoliopsida</taxon>
        <taxon>eudicotyledons</taxon>
        <taxon>Gunneridae</taxon>
        <taxon>Pentapetalae</taxon>
        <taxon>asterids</taxon>
        <taxon>lamiids</taxon>
        <taxon>Gentianales</taxon>
        <taxon>Rubiaceae</taxon>
        <taxon>Cinchonoideae</taxon>
        <taxon>Cinchoneae</taxon>
        <taxon>Cinchona</taxon>
    </lineage>
</organism>
<comment type="catalytic activity">
    <reaction evidence="8">
        <text>L-seryl-[protein] + ATP = O-phospho-L-seryl-[protein] + ADP + H(+)</text>
        <dbReference type="Rhea" id="RHEA:17989"/>
        <dbReference type="Rhea" id="RHEA-COMP:9863"/>
        <dbReference type="Rhea" id="RHEA-COMP:11604"/>
        <dbReference type="ChEBI" id="CHEBI:15378"/>
        <dbReference type="ChEBI" id="CHEBI:29999"/>
        <dbReference type="ChEBI" id="CHEBI:30616"/>
        <dbReference type="ChEBI" id="CHEBI:83421"/>
        <dbReference type="ChEBI" id="CHEBI:456216"/>
        <dbReference type="EC" id="2.7.11.1"/>
    </reaction>
</comment>
<evidence type="ECO:0000259" key="10">
    <source>
        <dbReference type="PROSITE" id="PS50011"/>
    </source>
</evidence>
<dbReference type="SMART" id="SM00219">
    <property type="entry name" value="TyrKc"/>
    <property type="match status" value="1"/>
</dbReference>
<dbReference type="EC" id="2.7.11.1" evidence="1"/>
<dbReference type="InterPro" id="IPR001245">
    <property type="entry name" value="Ser-Thr/Tyr_kinase_cat_dom"/>
</dbReference>
<reference evidence="11 12" key="1">
    <citation type="submission" date="2024-11" db="EMBL/GenBank/DDBJ databases">
        <title>A near-complete genome assembly of Cinchona calisaya.</title>
        <authorList>
            <person name="Lian D.C."/>
            <person name="Zhao X.W."/>
            <person name="Wei L."/>
        </authorList>
    </citation>
    <scope>NUCLEOTIDE SEQUENCE [LARGE SCALE GENOMIC DNA]</scope>
    <source>
        <tissue evidence="11">Nenye</tissue>
    </source>
</reference>
<sequence>MSPEKVIVAVKAKKVITKTALAWALTHVVRPGDFITLLAVFPMEKTGKRKFWGFPRLKGDCRASGGGDPTELPDRIGQISESCSQMVLQFHDQIDVRVRIKVVSATPAGVVAAEAKNNAAKWVILDKKLKLERRHCMEELRCNIVVMKGSQPKVLRLNLECPDEIQTPFYSATSSPVLDRGKFQGQRMKHSTPVSSPEEPSTSCTRTSGENALSSPDTVTSKFLVYQQNPLYERPNMDKYTPLHTQNGFDRPVTSPDSVREKTASLSKTSQSLSLDDKSIIWIPQNHKIDEKIQEIGEYQNGLKNTSLSPRTELHNRLPYNQLLMTEEFNEYQNSSRDSEFNSSIREAVSLHRISSKPPPLCSQCQQKAPAFGKPPRQFLYEELEEATDGFSDTNFLAEGGFGFVYRGTLRDGLVVAIKQLKFSGSQRDADFCREVRVLSCAQHRNVVLLIGFCVEQKKRLLVYEYICNGSLDLHLHGNQDTTLDWDLRLKIAIGTARGLRYLHEDCRVGCIIHRDLRPHNILLTHDFEPLVADFGLARLHSEWELCDGEQVLGTFGYLAPEYFNGAKVTEKVDIYAFGLVLLELITGQKTSSVLSKNEGYYLLENLYPFVPLQQRHLLSEKQRFLDSCLTGYELHSLPCELRAMAHAAAFCLQKDPDLRPPMSKVLRILEGGGTVIPPTLDATTIGSRSGHLNGLNSGITAVSRIKHSRRLSH</sequence>
<evidence type="ECO:0000256" key="9">
    <source>
        <dbReference type="SAM" id="MobiDB-lite"/>
    </source>
</evidence>
<protein>
    <recommendedName>
        <fullName evidence="1">non-specific serine/threonine protein kinase</fullName>
        <ecNumber evidence="1">2.7.11.1</ecNumber>
    </recommendedName>
</protein>
<dbReference type="GO" id="GO:0005524">
    <property type="term" value="F:ATP binding"/>
    <property type="evidence" value="ECO:0007669"/>
    <property type="project" value="UniProtKB-KW"/>
</dbReference>
<comment type="caution">
    <text evidence="11">The sequence shown here is derived from an EMBL/GenBank/DDBJ whole genome shotgun (WGS) entry which is preliminary data.</text>
</comment>
<dbReference type="PANTHER" id="PTHR47989:SF14">
    <property type="entry name" value="INACTIVE PROTEIN KINASE SELMODRAFT_444075"/>
    <property type="match status" value="1"/>
</dbReference>
<feature type="region of interest" description="Disordered" evidence="9">
    <location>
        <begin position="234"/>
        <end position="270"/>
    </location>
</feature>
<keyword evidence="6" id="KW-0067">ATP-binding</keyword>
<gene>
    <name evidence="11" type="ORF">ACH5RR_035080</name>
</gene>
<keyword evidence="5" id="KW-0418">Kinase</keyword>
<dbReference type="Pfam" id="PF07714">
    <property type="entry name" value="PK_Tyr_Ser-Thr"/>
    <property type="match status" value="1"/>
</dbReference>
<evidence type="ECO:0000256" key="7">
    <source>
        <dbReference type="ARBA" id="ARBA00047899"/>
    </source>
</evidence>